<reference evidence="1 2" key="1">
    <citation type="journal article" date="2014" name="BMC Genomics">
        <title>Genome sequencing of four Aureobasidium pullulans varieties: biotechnological potential, stress tolerance, and description of new species.</title>
        <authorList>
            <person name="Gostin Ar C."/>
            <person name="Ohm R.A."/>
            <person name="Kogej T."/>
            <person name="Sonjak S."/>
            <person name="Turk M."/>
            <person name="Zajc J."/>
            <person name="Zalar P."/>
            <person name="Grube M."/>
            <person name="Sun H."/>
            <person name="Han J."/>
            <person name="Sharma A."/>
            <person name="Chiniquy J."/>
            <person name="Ngan C.Y."/>
            <person name="Lipzen A."/>
            <person name="Barry K."/>
            <person name="Grigoriev I.V."/>
            <person name="Gunde-Cimerman N."/>
        </authorList>
    </citation>
    <scope>NUCLEOTIDE SEQUENCE [LARGE SCALE GENOMIC DNA]</scope>
    <source>
        <strain evidence="1 2">CBS 110374</strain>
    </source>
</reference>
<dbReference type="RefSeq" id="XP_040881990.1">
    <property type="nucleotide sequence ID" value="XM_041027847.1"/>
</dbReference>
<gene>
    <name evidence="1" type="ORF">M437DRAFT_82953</name>
</gene>
<dbReference type="Proteomes" id="UP000030672">
    <property type="component" value="Unassembled WGS sequence"/>
</dbReference>
<dbReference type="HOGENOM" id="CLU_069412_0_0_1"/>
<dbReference type="AlphaFoldDB" id="A0A074W4V0"/>
<name>A0A074W4V0_AURM1</name>
<protein>
    <submittedName>
        <fullName evidence="1">Uncharacterized protein</fullName>
    </submittedName>
</protein>
<keyword evidence="2" id="KW-1185">Reference proteome</keyword>
<dbReference type="EMBL" id="KL584828">
    <property type="protein sequence ID" value="KEQ64967.1"/>
    <property type="molecule type" value="Genomic_DNA"/>
</dbReference>
<dbReference type="GeneID" id="63921220"/>
<evidence type="ECO:0000313" key="2">
    <source>
        <dbReference type="Proteomes" id="UP000030672"/>
    </source>
</evidence>
<organism evidence="1 2">
    <name type="scientific">Aureobasidium melanogenum (strain CBS 110374)</name>
    <name type="common">Aureobasidium pullulans var. melanogenum</name>
    <dbReference type="NCBI Taxonomy" id="1043003"/>
    <lineage>
        <taxon>Eukaryota</taxon>
        <taxon>Fungi</taxon>
        <taxon>Dikarya</taxon>
        <taxon>Ascomycota</taxon>
        <taxon>Pezizomycotina</taxon>
        <taxon>Dothideomycetes</taxon>
        <taxon>Dothideomycetidae</taxon>
        <taxon>Dothideales</taxon>
        <taxon>Saccotheciaceae</taxon>
        <taxon>Aureobasidium</taxon>
    </lineage>
</organism>
<accession>A0A074W4V0</accession>
<proteinExistence type="predicted"/>
<evidence type="ECO:0000313" key="1">
    <source>
        <dbReference type="EMBL" id="KEQ64967.1"/>
    </source>
</evidence>
<sequence length="326" mass="36946">MESILTVCHANDKTITMLPASILESGNSHGRYNTVSATAEEIARLRKVLPPDTPLGAPPRNIYTFSYFAALVRQNQDMKSEDPHTVKLPLWLAVEILSYQNSYQITGVVSETAIYEIEDALSPFVQPDIFNTKRYFIRLNDYLPKDSEKAKMPISSLRQLVLCLLTSNRARGDFEAHVMENRQVHIYLHVWDDEMARGVEFRCFVPPVARFNDSRPRMVAASQYYWHRSFPVAAFEPRDTVDVALTSAEEILGQILSTATARGTLQELKAWSFTFDIVIKRGGRVQLVEVNPFGVDSRCGSCLFHWIDDAKLLYGGKNGIEVRLLI</sequence>